<dbReference type="EMBL" id="LS423452">
    <property type="protein sequence ID" value="SPS06228.1"/>
    <property type="molecule type" value="Genomic_DNA"/>
</dbReference>
<dbReference type="PRINTS" id="PR00506">
    <property type="entry name" value="D21N6MTFRASE"/>
</dbReference>
<accession>A0A2X0QXB4</accession>
<dbReference type="AlphaFoldDB" id="A0A2X0QXB4"/>
<proteinExistence type="inferred from homology"/>
<keyword evidence="3" id="KW-0489">Methyltransferase</keyword>
<keyword evidence="4" id="KW-0808">Transferase</keyword>
<evidence type="ECO:0000256" key="4">
    <source>
        <dbReference type="ARBA" id="ARBA00022679"/>
    </source>
</evidence>
<dbReference type="Gene3D" id="3.40.50.150">
    <property type="entry name" value="Vaccinia Virus protein VP39"/>
    <property type="match status" value="1"/>
</dbReference>
<gene>
    <name evidence="8" type="ORF">NITFAB_1818</name>
</gene>
<evidence type="ECO:0000256" key="2">
    <source>
        <dbReference type="ARBA" id="ARBA00011900"/>
    </source>
</evidence>
<name>A0A2X0QXB4_9PROT</name>
<dbReference type="SUPFAM" id="SSF53335">
    <property type="entry name" value="S-adenosyl-L-methionine-dependent methyltransferases"/>
    <property type="match status" value="1"/>
</dbReference>
<dbReference type="GO" id="GO:0008170">
    <property type="term" value="F:N-methyltransferase activity"/>
    <property type="evidence" value="ECO:0007669"/>
    <property type="project" value="InterPro"/>
</dbReference>
<organism evidence="8">
    <name type="scientific">Candidatus Nitrotoga fabula</name>
    <dbReference type="NCBI Taxonomy" id="2182327"/>
    <lineage>
        <taxon>Bacteria</taxon>
        <taxon>Pseudomonadati</taxon>
        <taxon>Pseudomonadota</taxon>
        <taxon>Betaproteobacteria</taxon>
        <taxon>Nitrosomonadales</taxon>
        <taxon>Gallionellaceae</taxon>
        <taxon>Candidatus Nitrotoga</taxon>
    </lineage>
</organism>
<dbReference type="GO" id="GO:0032259">
    <property type="term" value="P:methylation"/>
    <property type="evidence" value="ECO:0007669"/>
    <property type="project" value="UniProtKB-KW"/>
</dbReference>
<sequence length="126" mass="14226">MQIETLPIDRLTPYARNSRTHDEVQIEELLPSILQEDKPLRNDIHPTMKPVALIERMLVNSARRGDIVLDPFGGSGSTLMACDRLGMKARLSELSPGYVDVIVQRWQDVTKGRAVHAKTGRPFLEH</sequence>
<comment type="catalytic activity">
    <reaction evidence="6">
        <text>a 2'-deoxyadenosine in DNA + S-adenosyl-L-methionine = an N(6)-methyl-2'-deoxyadenosine in DNA + S-adenosyl-L-homocysteine + H(+)</text>
        <dbReference type="Rhea" id="RHEA:15197"/>
        <dbReference type="Rhea" id="RHEA-COMP:12418"/>
        <dbReference type="Rhea" id="RHEA-COMP:12419"/>
        <dbReference type="ChEBI" id="CHEBI:15378"/>
        <dbReference type="ChEBI" id="CHEBI:57856"/>
        <dbReference type="ChEBI" id="CHEBI:59789"/>
        <dbReference type="ChEBI" id="CHEBI:90615"/>
        <dbReference type="ChEBI" id="CHEBI:90616"/>
        <dbReference type="EC" id="2.1.1.72"/>
    </reaction>
</comment>
<keyword evidence="5" id="KW-0949">S-adenosyl-L-methionine</keyword>
<evidence type="ECO:0000256" key="3">
    <source>
        <dbReference type="ARBA" id="ARBA00022603"/>
    </source>
</evidence>
<dbReference type="GO" id="GO:0009007">
    <property type="term" value="F:site-specific DNA-methyltransferase (adenine-specific) activity"/>
    <property type="evidence" value="ECO:0007669"/>
    <property type="project" value="UniProtKB-EC"/>
</dbReference>
<evidence type="ECO:0000256" key="6">
    <source>
        <dbReference type="ARBA" id="ARBA00047942"/>
    </source>
</evidence>
<comment type="similarity">
    <text evidence="1">Belongs to the N(4)/N(6)-methyltransferase family.</text>
</comment>
<dbReference type="InterPro" id="IPR002295">
    <property type="entry name" value="N4/N6-MTase_EcoPI_Mod-like"/>
</dbReference>
<protein>
    <recommendedName>
        <fullName evidence="2">site-specific DNA-methyltransferase (adenine-specific)</fullName>
        <ecNumber evidence="2">2.1.1.72</ecNumber>
    </recommendedName>
</protein>
<dbReference type="InterPro" id="IPR002941">
    <property type="entry name" value="DNA_methylase_N4/N6"/>
</dbReference>
<evidence type="ECO:0000256" key="5">
    <source>
        <dbReference type="ARBA" id="ARBA00022691"/>
    </source>
</evidence>
<dbReference type="GO" id="GO:0003677">
    <property type="term" value="F:DNA binding"/>
    <property type="evidence" value="ECO:0007669"/>
    <property type="project" value="InterPro"/>
</dbReference>
<reference evidence="8" key="1">
    <citation type="submission" date="2018-05" db="EMBL/GenBank/DDBJ databases">
        <authorList>
            <person name="Lanie J.A."/>
            <person name="Ng W.-L."/>
            <person name="Kazmierczak K.M."/>
            <person name="Andrzejewski T.M."/>
            <person name="Davidsen T.M."/>
            <person name="Wayne K.J."/>
            <person name="Tettelin H."/>
            <person name="Glass J.I."/>
            <person name="Rusch D."/>
            <person name="Podicherti R."/>
            <person name="Tsui H.-C.T."/>
            <person name="Winkler M.E."/>
        </authorList>
    </citation>
    <scope>NUCLEOTIDE SEQUENCE</scope>
    <source>
        <strain evidence="8">KNB</strain>
    </source>
</reference>
<evidence type="ECO:0000256" key="1">
    <source>
        <dbReference type="ARBA" id="ARBA00006594"/>
    </source>
</evidence>
<dbReference type="Pfam" id="PF01555">
    <property type="entry name" value="N6_N4_Mtase"/>
    <property type="match status" value="1"/>
</dbReference>
<evidence type="ECO:0000259" key="7">
    <source>
        <dbReference type="Pfam" id="PF01555"/>
    </source>
</evidence>
<feature type="domain" description="DNA methylase N-4/N-6" evidence="7">
    <location>
        <begin position="35"/>
        <end position="103"/>
    </location>
</feature>
<evidence type="ECO:0000313" key="8">
    <source>
        <dbReference type="EMBL" id="SPS06228.1"/>
    </source>
</evidence>
<dbReference type="InterPro" id="IPR029063">
    <property type="entry name" value="SAM-dependent_MTases_sf"/>
</dbReference>
<dbReference type="EC" id="2.1.1.72" evidence="2"/>